<dbReference type="GeneID" id="113500014"/>
<reference evidence="3" key="1">
    <citation type="submission" date="2025-08" db="UniProtKB">
        <authorList>
            <consortium name="RefSeq"/>
        </authorList>
    </citation>
    <scope>IDENTIFICATION</scope>
</reference>
<dbReference type="KEGG" id="tnl:113500014"/>
<evidence type="ECO:0000256" key="1">
    <source>
        <dbReference type="SAM" id="Phobius"/>
    </source>
</evidence>
<sequence>MCSRAAPAVLSHVNLLLTLYGGALLATAARLKWDPSTYVVLRELFPAEYRAAAVSLTGAGALLLLLAHLAAAAHHAQRDYTRRLLYYTYALLMTLLMVGELVFGTWLALQVVAWLDSEAAQQMGEALELSEHLRPILRYLARWHPLPDRIDELIAEAQADAPRNLYAALALGALLLVLQPLSVAMALLAACRRPLPSASEVSLQPRTPLYRRCAPGRGRCAAASSVTFVVNIYYRQKGGRALEPG</sequence>
<gene>
    <name evidence="3" type="primary">LOC113500014</name>
</gene>
<feature type="transmembrane region" description="Helical" evidence="1">
    <location>
        <begin position="52"/>
        <end position="72"/>
    </location>
</feature>
<name>A0A7E5W8C0_TRINI</name>
<keyword evidence="1" id="KW-0472">Membrane</keyword>
<proteinExistence type="predicted"/>
<dbReference type="RefSeq" id="XP_026736456.1">
    <property type="nucleotide sequence ID" value="XM_026880655.1"/>
</dbReference>
<dbReference type="InParanoid" id="A0A7E5W8C0"/>
<dbReference type="OrthoDB" id="7385553at2759"/>
<keyword evidence="1" id="KW-1133">Transmembrane helix</keyword>
<dbReference type="Proteomes" id="UP000322000">
    <property type="component" value="Chromosome 13"/>
</dbReference>
<dbReference type="AlphaFoldDB" id="A0A7E5W8C0"/>
<evidence type="ECO:0000313" key="3">
    <source>
        <dbReference type="RefSeq" id="XP_026736456.1"/>
    </source>
</evidence>
<feature type="transmembrane region" description="Helical" evidence="1">
    <location>
        <begin position="84"/>
        <end position="109"/>
    </location>
</feature>
<protein>
    <submittedName>
        <fullName evidence="3">Uncharacterized protein LOC113500014 isoform X1</fullName>
    </submittedName>
</protein>
<keyword evidence="2" id="KW-1185">Reference proteome</keyword>
<evidence type="ECO:0000313" key="2">
    <source>
        <dbReference type="Proteomes" id="UP000322000"/>
    </source>
</evidence>
<organism evidence="2 3">
    <name type="scientific">Trichoplusia ni</name>
    <name type="common">Cabbage looper</name>
    <dbReference type="NCBI Taxonomy" id="7111"/>
    <lineage>
        <taxon>Eukaryota</taxon>
        <taxon>Metazoa</taxon>
        <taxon>Ecdysozoa</taxon>
        <taxon>Arthropoda</taxon>
        <taxon>Hexapoda</taxon>
        <taxon>Insecta</taxon>
        <taxon>Pterygota</taxon>
        <taxon>Neoptera</taxon>
        <taxon>Endopterygota</taxon>
        <taxon>Lepidoptera</taxon>
        <taxon>Glossata</taxon>
        <taxon>Ditrysia</taxon>
        <taxon>Noctuoidea</taxon>
        <taxon>Noctuidae</taxon>
        <taxon>Plusiinae</taxon>
        <taxon>Trichoplusia</taxon>
    </lineage>
</organism>
<feature type="transmembrane region" description="Helical" evidence="1">
    <location>
        <begin position="165"/>
        <end position="190"/>
    </location>
</feature>
<accession>A0A7E5W8C0</accession>
<keyword evidence="1" id="KW-0812">Transmembrane</keyword>